<keyword evidence="2 6" id="KW-0812">Transmembrane</keyword>
<dbReference type="GO" id="GO:0140359">
    <property type="term" value="F:ABC-type transporter activity"/>
    <property type="evidence" value="ECO:0007669"/>
    <property type="project" value="InterPro"/>
</dbReference>
<dbReference type="GO" id="GO:0043190">
    <property type="term" value="C:ATP-binding cassette (ABC) transporter complex"/>
    <property type="evidence" value="ECO:0007669"/>
    <property type="project" value="InterPro"/>
</dbReference>
<evidence type="ECO:0000256" key="6">
    <source>
        <dbReference type="RuleBase" id="RU361157"/>
    </source>
</evidence>
<evidence type="ECO:0000259" key="7">
    <source>
        <dbReference type="PROSITE" id="PS51012"/>
    </source>
</evidence>
<reference evidence="8 9" key="1">
    <citation type="submission" date="2021-03" db="EMBL/GenBank/DDBJ databases">
        <title>Whole genome shotgun sequence of Actinoplanes toevensis NBRC 105298.</title>
        <authorList>
            <person name="Komaki H."/>
            <person name="Tamura T."/>
        </authorList>
    </citation>
    <scope>NUCLEOTIDE SEQUENCE [LARGE SCALE GENOMIC DNA]</scope>
    <source>
        <strain evidence="8 9">NBRC 105298</strain>
    </source>
</reference>
<evidence type="ECO:0000256" key="3">
    <source>
        <dbReference type="ARBA" id="ARBA00022989"/>
    </source>
</evidence>
<keyword evidence="4 6" id="KW-0472">Membrane</keyword>
<dbReference type="InterPro" id="IPR047817">
    <property type="entry name" value="ABC2_TM_bact-type"/>
</dbReference>
<evidence type="ECO:0000256" key="4">
    <source>
        <dbReference type="ARBA" id="ARBA00023136"/>
    </source>
</evidence>
<dbReference type="Proteomes" id="UP000677082">
    <property type="component" value="Unassembled WGS sequence"/>
</dbReference>
<evidence type="ECO:0000313" key="9">
    <source>
        <dbReference type="Proteomes" id="UP000677082"/>
    </source>
</evidence>
<dbReference type="PRINTS" id="PR00164">
    <property type="entry name" value="ABC2TRNSPORT"/>
</dbReference>
<dbReference type="GO" id="GO:0046677">
    <property type="term" value="P:response to antibiotic"/>
    <property type="evidence" value="ECO:0007669"/>
    <property type="project" value="UniProtKB-KW"/>
</dbReference>
<dbReference type="InterPro" id="IPR051784">
    <property type="entry name" value="Nod_factor_ABC_transporter"/>
</dbReference>
<dbReference type="PIRSF" id="PIRSF006648">
    <property type="entry name" value="DrrB"/>
    <property type="match status" value="1"/>
</dbReference>
<comment type="similarity">
    <text evidence="6">Belongs to the ABC-2 integral membrane protein family.</text>
</comment>
<sequence length="269" mass="29052">MVTLVLPRLVSFEGSGRRAASVTERNINTLRSMYWVVLVSGFLEPVLYLFSIGVGVGGLIGDIALPDGRLVGYAEFVAPAMLAASAMTGALSETTFNFFGKMKFMRLYEGILATPVRPIEIALGELAWAMVRGVLYSSAFLVIMVAMGLTTPGRALAMLPAAVLIGFAFGALGMTISTLIRSWQEFDLIFSGQFALFLFSGTFVPATAYPQWLRWVIEVTPLYRSVDLARALSLGPVGWTQALDVLYLVALLGLGLTVAGRRMTGMLCK</sequence>
<proteinExistence type="inferred from homology"/>
<evidence type="ECO:0000313" key="8">
    <source>
        <dbReference type="EMBL" id="GIM88975.1"/>
    </source>
</evidence>
<gene>
    <name evidence="8" type="ORF">Ato02nite_007680</name>
</gene>
<evidence type="ECO:0000256" key="2">
    <source>
        <dbReference type="ARBA" id="ARBA00022692"/>
    </source>
</evidence>
<dbReference type="PANTHER" id="PTHR43229">
    <property type="entry name" value="NODULATION PROTEIN J"/>
    <property type="match status" value="1"/>
</dbReference>
<keyword evidence="6" id="KW-1003">Cell membrane</keyword>
<dbReference type="RefSeq" id="WP_213004950.1">
    <property type="nucleotide sequence ID" value="NZ_BOQN01000010.1"/>
</dbReference>
<evidence type="ECO:0000256" key="1">
    <source>
        <dbReference type="ARBA" id="ARBA00004141"/>
    </source>
</evidence>
<keyword evidence="3 6" id="KW-1133">Transmembrane helix</keyword>
<feature type="domain" description="ABC transmembrane type-2" evidence="7">
    <location>
        <begin position="36"/>
        <end position="264"/>
    </location>
</feature>
<dbReference type="PANTHER" id="PTHR43229:SF2">
    <property type="entry name" value="NODULATION PROTEIN J"/>
    <property type="match status" value="1"/>
</dbReference>
<dbReference type="EMBL" id="BOQN01000010">
    <property type="protein sequence ID" value="GIM88975.1"/>
    <property type="molecule type" value="Genomic_DNA"/>
</dbReference>
<feature type="transmembrane region" description="Helical" evidence="6">
    <location>
        <begin position="34"/>
        <end position="56"/>
    </location>
</feature>
<keyword evidence="6" id="KW-0813">Transport</keyword>
<feature type="transmembrane region" description="Helical" evidence="6">
    <location>
        <begin position="238"/>
        <end position="259"/>
    </location>
</feature>
<name>A0A919T6W4_9ACTN</name>
<dbReference type="AlphaFoldDB" id="A0A919T6W4"/>
<dbReference type="Pfam" id="PF01061">
    <property type="entry name" value="ABC2_membrane"/>
    <property type="match status" value="1"/>
</dbReference>
<feature type="transmembrane region" description="Helical" evidence="6">
    <location>
        <begin position="188"/>
        <end position="209"/>
    </location>
</feature>
<accession>A0A919T6W4</accession>
<keyword evidence="5" id="KW-0046">Antibiotic resistance</keyword>
<feature type="transmembrane region" description="Helical" evidence="6">
    <location>
        <begin position="76"/>
        <end position="99"/>
    </location>
</feature>
<evidence type="ECO:0000256" key="5">
    <source>
        <dbReference type="ARBA" id="ARBA00023251"/>
    </source>
</evidence>
<protein>
    <recommendedName>
        <fullName evidence="6">Transport permease protein</fullName>
    </recommendedName>
</protein>
<dbReference type="InterPro" id="IPR000412">
    <property type="entry name" value="ABC_2_transport"/>
</dbReference>
<dbReference type="PROSITE" id="PS51012">
    <property type="entry name" value="ABC_TM2"/>
    <property type="match status" value="1"/>
</dbReference>
<feature type="transmembrane region" description="Helical" evidence="6">
    <location>
        <begin position="126"/>
        <end position="149"/>
    </location>
</feature>
<dbReference type="InterPro" id="IPR013525">
    <property type="entry name" value="ABC2_TM"/>
</dbReference>
<comment type="subcellular location">
    <subcellularLocation>
        <location evidence="6">Cell membrane</location>
        <topology evidence="6">Multi-pass membrane protein</topology>
    </subcellularLocation>
    <subcellularLocation>
        <location evidence="1">Membrane</location>
        <topology evidence="1">Multi-pass membrane protein</topology>
    </subcellularLocation>
</comment>
<feature type="transmembrane region" description="Helical" evidence="6">
    <location>
        <begin position="155"/>
        <end position="176"/>
    </location>
</feature>
<keyword evidence="9" id="KW-1185">Reference proteome</keyword>
<comment type="caution">
    <text evidence="8">The sequence shown here is derived from an EMBL/GenBank/DDBJ whole genome shotgun (WGS) entry which is preliminary data.</text>
</comment>
<organism evidence="8 9">
    <name type="scientific">Paractinoplanes toevensis</name>
    <dbReference type="NCBI Taxonomy" id="571911"/>
    <lineage>
        <taxon>Bacteria</taxon>
        <taxon>Bacillati</taxon>
        <taxon>Actinomycetota</taxon>
        <taxon>Actinomycetes</taxon>
        <taxon>Micromonosporales</taxon>
        <taxon>Micromonosporaceae</taxon>
        <taxon>Paractinoplanes</taxon>
    </lineage>
</organism>